<dbReference type="GeneID" id="93406897"/>
<dbReference type="Pfam" id="PF20306">
    <property type="entry name" value="Sp-DndD"/>
    <property type="match status" value="1"/>
</dbReference>
<gene>
    <name evidence="1" type="ORF">M099_3746</name>
</gene>
<name>A0A069S6P4_PHOVU</name>
<reference evidence="1 2" key="1">
    <citation type="submission" date="2014-04" db="EMBL/GenBank/DDBJ databases">
        <authorList>
            <person name="Sears C."/>
            <person name="Carroll K."/>
            <person name="Sack B.R."/>
            <person name="Qadri F."/>
            <person name="Myers L.L."/>
            <person name="Chung G.-T."/>
            <person name="Escheverria P."/>
            <person name="Fraser C.M."/>
            <person name="Sadzewicz L."/>
            <person name="Shefchek K.A."/>
            <person name="Tallon L."/>
            <person name="Das S.P."/>
            <person name="Daugherty S."/>
            <person name="Mongodin E.F."/>
        </authorList>
    </citation>
    <scope>NUCLEOTIDE SEQUENCE [LARGE SCALE GENOMIC DNA]</scope>
    <source>
        <strain evidence="1 2">3975 RP4</strain>
    </source>
</reference>
<evidence type="ECO:0000313" key="2">
    <source>
        <dbReference type="Proteomes" id="UP000027661"/>
    </source>
</evidence>
<sequence length="72" mass="8294">MAKGIDPKFVHYGIRKDDLAMIEAICEAEGVDFDWLSEDILKAYHAKKVDVIEMSDNETEDIIRNAIQKIRQ</sequence>
<protein>
    <submittedName>
        <fullName evidence="1">Uncharacterized protein</fullName>
    </submittedName>
</protein>
<organism evidence="1 2">
    <name type="scientific">Phocaeicola vulgatus str. 3975 RP4</name>
    <dbReference type="NCBI Taxonomy" id="1339352"/>
    <lineage>
        <taxon>Bacteria</taxon>
        <taxon>Pseudomonadati</taxon>
        <taxon>Bacteroidota</taxon>
        <taxon>Bacteroidia</taxon>
        <taxon>Bacteroidales</taxon>
        <taxon>Bacteroidaceae</taxon>
        <taxon>Phocaeicola</taxon>
    </lineage>
</organism>
<accession>A0A069S6P4</accession>
<dbReference type="InterPro" id="IPR046882">
    <property type="entry name" value="Sp-DndD"/>
</dbReference>
<evidence type="ECO:0000313" key="1">
    <source>
        <dbReference type="EMBL" id="KDS46031.1"/>
    </source>
</evidence>
<comment type="caution">
    <text evidence="1">The sequence shown here is derived from an EMBL/GenBank/DDBJ whole genome shotgun (WGS) entry which is preliminary data.</text>
</comment>
<dbReference type="PATRIC" id="fig|1339352.3.peg.3521"/>
<dbReference type="AlphaFoldDB" id="A0A069S6P4"/>
<dbReference type="EMBL" id="JNHM01000130">
    <property type="protein sequence ID" value="KDS46031.1"/>
    <property type="molecule type" value="Genomic_DNA"/>
</dbReference>
<dbReference type="RefSeq" id="WP_005646242.1">
    <property type="nucleotide sequence ID" value="NZ_JNHM01000130.1"/>
</dbReference>
<proteinExistence type="predicted"/>
<dbReference type="Proteomes" id="UP000027661">
    <property type="component" value="Unassembled WGS sequence"/>
</dbReference>